<evidence type="ECO:0000259" key="11">
    <source>
        <dbReference type="PROSITE" id="PS51471"/>
    </source>
</evidence>
<comment type="pathway">
    <text evidence="7">Plant hormone biosynthesis; gibberellin biosynthesis.</text>
</comment>
<dbReference type="InterPro" id="IPR026992">
    <property type="entry name" value="DIOX_N"/>
</dbReference>
<dbReference type="EMBL" id="JBDFQZ010000008">
    <property type="protein sequence ID" value="KAK9698055.1"/>
    <property type="molecule type" value="Genomic_DNA"/>
</dbReference>
<protein>
    <recommendedName>
        <fullName evidence="9">gibberellin 3beta-dioxygenase</fullName>
        <ecNumber evidence="9">1.14.11.15</ecNumber>
    </recommendedName>
</protein>
<evidence type="ECO:0000256" key="5">
    <source>
        <dbReference type="ARBA" id="ARBA00023002"/>
    </source>
</evidence>
<evidence type="ECO:0000256" key="7">
    <source>
        <dbReference type="ARBA" id="ARBA00037909"/>
    </source>
</evidence>
<keyword evidence="13" id="KW-1185">Reference proteome</keyword>
<evidence type="ECO:0000256" key="2">
    <source>
        <dbReference type="ARBA" id="ARBA00004972"/>
    </source>
</evidence>
<dbReference type="InterPro" id="IPR050231">
    <property type="entry name" value="Iron_ascorbate_oxido_reductase"/>
</dbReference>
<evidence type="ECO:0000313" key="12">
    <source>
        <dbReference type="EMBL" id="KAK9698055.1"/>
    </source>
</evidence>
<keyword evidence="3 10" id="KW-0479">Metal-binding</keyword>
<dbReference type="Pfam" id="PF14226">
    <property type="entry name" value="DIOX_N"/>
    <property type="match status" value="1"/>
</dbReference>
<comment type="pathway">
    <text evidence="2">Hormone biosynthesis.</text>
</comment>
<dbReference type="AlphaFoldDB" id="A0AAW1J533"/>
<evidence type="ECO:0000256" key="4">
    <source>
        <dbReference type="ARBA" id="ARBA00022964"/>
    </source>
</evidence>
<dbReference type="FunFam" id="2.60.120.330:FF:000013">
    <property type="entry name" value="Gibberellin 3-beta-dioxygenase 1"/>
    <property type="match status" value="1"/>
</dbReference>
<dbReference type="GO" id="GO:0016707">
    <property type="term" value="F:gibberellin 3-beta-dioxygenase activity"/>
    <property type="evidence" value="ECO:0007669"/>
    <property type="project" value="UniProtKB-EC"/>
</dbReference>
<dbReference type="GO" id="GO:0009686">
    <property type="term" value="P:gibberellin biosynthetic process"/>
    <property type="evidence" value="ECO:0007669"/>
    <property type="project" value="UniProtKB-ARBA"/>
</dbReference>
<comment type="similarity">
    <text evidence="8">Belongs to the iron/ascorbate-dependent oxidoreductase family. GA3OX subfamily.</text>
</comment>
<dbReference type="Pfam" id="PF03171">
    <property type="entry name" value="2OG-FeII_Oxy"/>
    <property type="match status" value="1"/>
</dbReference>
<accession>A0AAW1J533</accession>
<dbReference type="Gene3D" id="2.60.120.330">
    <property type="entry name" value="B-lactam Antibiotic, Isopenicillin N Synthase, Chain"/>
    <property type="match status" value="1"/>
</dbReference>
<dbReference type="InterPro" id="IPR005123">
    <property type="entry name" value="Oxoglu/Fe-dep_dioxygenase_dom"/>
</dbReference>
<dbReference type="Proteomes" id="UP001443914">
    <property type="component" value="Unassembled WGS sequence"/>
</dbReference>
<dbReference type="InterPro" id="IPR044861">
    <property type="entry name" value="IPNS-like_FE2OG_OXY"/>
</dbReference>
<gene>
    <name evidence="12" type="ORF">RND81_08G079600</name>
</gene>
<comment type="caution">
    <text evidence="12">The sequence shown here is derived from an EMBL/GenBank/DDBJ whole genome shotgun (WGS) entry which is preliminary data.</text>
</comment>
<keyword evidence="4" id="KW-0223">Dioxygenase</keyword>
<name>A0AAW1J533_SAPOF</name>
<evidence type="ECO:0000313" key="13">
    <source>
        <dbReference type="Proteomes" id="UP001443914"/>
    </source>
</evidence>
<evidence type="ECO:0000256" key="1">
    <source>
        <dbReference type="ARBA" id="ARBA00001961"/>
    </source>
</evidence>
<dbReference type="PANTHER" id="PTHR47990">
    <property type="entry name" value="2-OXOGLUTARATE (2OG) AND FE(II)-DEPENDENT OXYGENASE SUPERFAMILY PROTEIN-RELATED"/>
    <property type="match status" value="1"/>
</dbReference>
<dbReference type="PROSITE" id="PS51471">
    <property type="entry name" value="FE2OG_OXY"/>
    <property type="match status" value="1"/>
</dbReference>
<dbReference type="GO" id="GO:0046872">
    <property type="term" value="F:metal ion binding"/>
    <property type="evidence" value="ECO:0007669"/>
    <property type="project" value="UniProtKB-KW"/>
</dbReference>
<evidence type="ECO:0000256" key="8">
    <source>
        <dbReference type="ARBA" id="ARBA00061560"/>
    </source>
</evidence>
<feature type="domain" description="Fe2OG dioxygenase" evidence="11">
    <location>
        <begin position="214"/>
        <end position="316"/>
    </location>
</feature>
<evidence type="ECO:0000256" key="10">
    <source>
        <dbReference type="RuleBase" id="RU003682"/>
    </source>
</evidence>
<evidence type="ECO:0000256" key="3">
    <source>
        <dbReference type="ARBA" id="ARBA00022723"/>
    </source>
</evidence>
<proteinExistence type="inferred from homology"/>
<dbReference type="EC" id="1.14.11.15" evidence="9"/>
<evidence type="ECO:0000256" key="6">
    <source>
        <dbReference type="ARBA" id="ARBA00023004"/>
    </source>
</evidence>
<organism evidence="12 13">
    <name type="scientific">Saponaria officinalis</name>
    <name type="common">Common soapwort</name>
    <name type="synonym">Lychnis saponaria</name>
    <dbReference type="NCBI Taxonomy" id="3572"/>
    <lineage>
        <taxon>Eukaryota</taxon>
        <taxon>Viridiplantae</taxon>
        <taxon>Streptophyta</taxon>
        <taxon>Embryophyta</taxon>
        <taxon>Tracheophyta</taxon>
        <taxon>Spermatophyta</taxon>
        <taxon>Magnoliopsida</taxon>
        <taxon>eudicotyledons</taxon>
        <taxon>Gunneridae</taxon>
        <taxon>Pentapetalae</taxon>
        <taxon>Caryophyllales</taxon>
        <taxon>Caryophyllaceae</taxon>
        <taxon>Caryophylleae</taxon>
        <taxon>Saponaria</taxon>
    </lineage>
</organism>
<keyword evidence="6 10" id="KW-0408">Iron</keyword>
<evidence type="ECO:0000256" key="9">
    <source>
        <dbReference type="ARBA" id="ARBA00066695"/>
    </source>
</evidence>
<keyword evidence="5 10" id="KW-0560">Oxidoreductase</keyword>
<dbReference type="InterPro" id="IPR027443">
    <property type="entry name" value="IPNS-like_sf"/>
</dbReference>
<dbReference type="SUPFAM" id="SSF51197">
    <property type="entry name" value="Clavaminate synthase-like"/>
    <property type="match status" value="1"/>
</dbReference>
<sequence length="362" mass="40597">MGILSEAFKQHPVENKYISPIDFNSIKNVPESHAWVDTSDSKNPNNNNNIIKQELLLTSSIPLIDLNDPNIIDKIYNACKNWGFLQIINHGVSNEIVEKLETQVMKLFNLPYEEKMKVLRSPESAAGYGSPRISPFFPKKMWAEGFTILANSLFHHAKLLWPQNDDDDFRGFCDVMEEYQAQMKALSDKLLALILKSLNIPESEMTWINDDPKNLSTALQLNSYPKCPNPASTMGLAQHTDSFLFTILHQSGSVSGLQVYKDGPEWVSVDPIPGALVVNSGDLLHIISNGRFPSVVHRAIVNNEVHRISVAYFYGPPLGFRVSPYVGYPNCDGPKYKGFTIQEYVGIKSKLLESALSSIRIN</sequence>
<comment type="cofactor">
    <cofactor evidence="1">
        <name>L-ascorbate</name>
        <dbReference type="ChEBI" id="CHEBI:38290"/>
    </cofactor>
</comment>
<reference evidence="12" key="1">
    <citation type="submission" date="2024-03" db="EMBL/GenBank/DDBJ databases">
        <title>WGS assembly of Saponaria officinalis var. Norfolk2.</title>
        <authorList>
            <person name="Jenkins J."/>
            <person name="Shu S."/>
            <person name="Grimwood J."/>
            <person name="Barry K."/>
            <person name="Goodstein D."/>
            <person name="Schmutz J."/>
            <person name="Leebens-Mack J."/>
            <person name="Osbourn A."/>
        </authorList>
    </citation>
    <scope>NUCLEOTIDE SEQUENCE [LARGE SCALE GENOMIC DNA]</scope>
    <source>
        <strain evidence="12">JIC</strain>
    </source>
</reference>